<keyword evidence="1" id="KW-0812">Transmembrane</keyword>
<keyword evidence="1" id="KW-0472">Membrane</keyword>
<evidence type="ECO:0000313" key="2">
    <source>
        <dbReference type="EMBL" id="TKV90832.1"/>
    </source>
</evidence>
<evidence type="ECO:0000313" key="3">
    <source>
        <dbReference type="Proteomes" id="UP000298652"/>
    </source>
</evidence>
<gene>
    <name evidence="2" type="ORF">SEVIR_9G055250v2</name>
</gene>
<dbReference type="Gramene" id="TKV90832">
    <property type="protein sequence ID" value="TKV90832"/>
    <property type="gene ID" value="SEVIR_9G055250v2"/>
</dbReference>
<dbReference type="AlphaFoldDB" id="A0A4U6SUH5"/>
<organism evidence="2 3">
    <name type="scientific">Setaria viridis</name>
    <name type="common">Green bristlegrass</name>
    <name type="synonym">Setaria italica subsp. viridis</name>
    <dbReference type="NCBI Taxonomy" id="4556"/>
    <lineage>
        <taxon>Eukaryota</taxon>
        <taxon>Viridiplantae</taxon>
        <taxon>Streptophyta</taxon>
        <taxon>Embryophyta</taxon>
        <taxon>Tracheophyta</taxon>
        <taxon>Spermatophyta</taxon>
        <taxon>Magnoliopsida</taxon>
        <taxon>Liliopsida</taxon>
        <taxon>Poales</taxon>
        <taxon>Poaceae</taxon>
        <taxon>PACMAD clade</taxon>
        <taxon>Panicoideae</taxon>
        <taxon>Panicodae</taxon>
        <taxon>Paniceae</taxon>
        <taxon>Cenchrinae</taxon>
        <taxon>Setaria</taxon>
    </lineage>
</organism>
<dbReference type="Proteomes" id="UP000298652">
    <property type="component" value="Chromosome 9"/>
</dbReference>
<feature type="transmembrane region" description="Helical" evidence="1">
    <location>
        <begin position="63"/>
        <end position="86"/>
    </location>
</feature>
<accession>A0A4U6SUH5</accession>
<reference evidence="2" key="1">
    <citation type="submission" date="2019-03" db="EMBL/GenBank/DDBJ databases">
        <title>WGS assembly of Setaria viridis.</title>
        <authorList>
            <person name="Huang P."/>
            <person name="Jenkins J."/>
            <person name="Grimwood J."/>
            <person name="Barry K."/>
            <person name="Healey A."/>
            <person name="Mamidi S."/>
            <person name="Sreedasyam A."/>
            <person name="Shu S."/>
            <person name="Feldman M."/>
            <person name="Wu J."/>
            <person name="Yu Y."/>
            <person name="Chen C."/>
            <person name="Johnson J."/>
            <person name="Rokhsar D."/>
            <person name="Baxter I."/>
            <person name="Schmutz J."/>
            <person name="Brutnell T."/>
            <person name="Kellogg E."/>
        </authorList>
    </citation>
    <scope>NUCLEOTIDE SEQUENCE [LARGE SCALE GENOMIC DNA]</scope>
</reference>
<keyword evidence="1" id="KW-1133">Transmembrane helix</keyword>
<name>A0A4U6SUH5_SETVI</name>
<keyword evidence="3" id="KW-1185">Reference proteome</keyword>
<dbReference type="EMBL" id="CM016560">
    <property type="protein sequence ID" value="TKV90832.1"/>
    <property type="molecule type" value="Genomic_DNA"/>
</dbReference>
<proteinExistence type="predicted"/>
<sequence>MKRKQKGLGLSHHHISSEGCKLQLTNWGGIPSQKEVKCLWHVMKLCLGRLCGEQGVERPKLQLVSLAVCLFYIETLLIICKTSVLVM</sequence>
<protein>
    <submittedName>
        <fullName evidence="2">Uncharacterized protein</fullName>
    </submittedName>
</protein>
<evidence type="ECO:0000256" key="1">
    <source>
        <dbReference type="SAM" id="Phobius"/>
    </source>
</evidence>